<dbReference type="PANTHER" id="PTHR30476:SF0">
    <property type="entry name" value="UPF0234 PROTEIN YAJQ"/>
    <property type="match status" value="1"/>
</dbReference>
<dbReference type="GO" id="GO:0005829">
    <property type="term" value="C:cytosol"/>
    <property type="evidence" value="ECO:0007669"/>
    <property type="project" value="TreeGrafter"/>
</dbReference>
<dbReference type="Proteomes" id="UP000060699">
    <property type="component" value="Chromosome"/>
</dbReference>
<sequence>MAPCPPRCSQQTHQQYIHMPSFDTVLEPDMVKVRNSVDASAKEITTRFDFKGTSASIEWKDKEKEIHATGDAEFQLEQIEAVLYGKLAKQGVVLGFVDKQEKIEKLGGDRVKQVYKIKSGLEAAEAKKVVAAIKNSKLKVQAAIEGDIVRITGKSLDDLQAAQAVLRKELADLPLSYDNYRK</sequence>
<dbReference type="STRING" id="76731.RD2015_3576"/>
<dbReference type="InterPro" id="IPR035571">
    <property type="entry name" value="UPF0234-like_C"/>
</dbReference>
<reference evidence="4 5" key="1">
    <citation type="submission" date="2015-12" db="EMBL/GenBank/DDBJ databases">
        <title>Complete genome of Roseateles depolymerans KCTC 42856.</title>
        <authorList>
            <person name="Kim K.M."/>
        </authorList>
    </citation>
    <scope>NUCLEOTIDE SEQUENCE [LARGE SCALE GENOMIC DNA]</scope>
    <source>
        <strain evidence="4 5">KCTC 42856</strain>
    </source>
</reference>
<dbReference type="NCBIfam" id="NF003819">
    <property type="entry name" value="PRK05412.1"/>
    <property type="match status" value="1"/>
</dbReference>
<evidence type="ECO:0000256" key="2">
    <source>
        <dbReference type="ARBA" id="ARBA00093450"/>
    </source>
</evidence>
<evidence type="ECO:0000313" key="5">
    <source>
        <dbReference type="Proteomes" id="UP000060699"/>
    </source>
</evidence>
<accession>A0A0U3NHZ4</accession>
<dbReference type="InterPro" id="IPR007551">
    <property type="entry name" value="YajQ/Smlt4090-like"/>
</dbReference>
<dbReference type="AlphaFoldDB" id="A0A0U3NHZ4"/>
<keyword evidence="1 3" id="KW-0547">Nucleotide-binding</keyword>
<evidence type="ECO:0000256" key="3">
    <source>
        <dbReference type="HAMAP-Rule" id="MF_00632"/>
    </source>
</evidence>
<comment type="function">
    <text evidence="3">Nucleotide-binding protein.</text>
</comment>
<keyword evidence="5" id="KW-1185">Reference proteome</keyword>
<evidence type="ECO:0000313" key="4">
    <source>
        <dbReference type="EMBL" id="ALV08032.1"/>
    </source>
</evidence>
<organism evidence="4 5">
    <name type="scientific">Roseateles depolymerans</name>
    <dbReference type="NCBI Taxonomy" id="76731"/>
    <lineage>
        <taxon>Bacteria</taxon>
        <taxon>Pseudomonadati</taxon>
        <taxon>Pseudomonadota</taxon>
        <taxon>Betaproteobacteria</taxon>
        <taxon>Burkholderiales</taxon>
        <taxon>Sphaerotilaceae</taxon>
        <taxon>Roseateles</taxon>
    </lineage>
</organism>
<dbReference type="PANTHER" id="PTHR30476">
    <property type="entry name" value="UPF0234 PROTEIN YAJQ"/>
    <property type="match status" value="1"/>
</dbReference>
<dbReference type="Gene3D" id="3.30.70.860">
    <property type="match status" value="1"/>
</dbReference>
<dbReference type="InterPro" id="IPR036183">
    <property type="entry name" value="YajQ-like_sf"/>
</dbReference>
<dbReference type="HAMAP" id="MF_00632">
    <property type="entry name" value="UPF0234"/>
    <property type="match status" value="1"/>
</dbReference>
<dbReference type="GO" id="GO:0000166">
    <property type="term" value="F:nucleotide binding"/>
    <property type="evidence" value="ECO:0007669"/>
    <property type="project" value="UniProtKB-UniRule"/>
</dbReference>
<evidence type="ECO:0000256" key="1">
    <source>
        <dbReference type="ARBA" id="ARBA00022741"/>
    </source>
</evidence>
<proteinExistence type="inferred from homology"/>
<dbReference type="Gene3D" id="3.30.70.990">
    <property type="entry name" value="YajQ-like, domain 2"/>
    <property type="match status" value="1"/>
</dbReference>
<dbReference type="EMBL" id="CP013729">
    <property type="protein sequence ID" value="ALV08032.1"/>
    <property type="molecule type" value="Genomic_DNA"/>
</dbReference>
<dbReference type="SUPFAM" id="SSF89963">
    <property type="entry name" value="YajQ-like"/>
    <property type="match status" value="2"/>
</dbReference>
<dbReference type="CDD" id="cd11740">
    <property type="entry name" value="YajQ_like"/>
    <property type="match status" value="1"/>
</dbReference>
<dbReference type="Pfam" id="PF04461">
    <property type="entry name" value="YajQ"/>
    <property type="match status" value="1"/>
</dbReference>
<gene>
    <name evidence="4" type="ORF">RD2015_3576</name>
</gene>
<protein>
    <recommendedName>
        <fullName evidence="3">Nucleotide-binding protein RD2015_3576</fullName>
    </recommendedName>
</protein>
<name>A0A0U3NHZ4_9BURK</name>
<dbReference type="KEGG" id="rdp:RD2015_3576"/>
<dbReference type="InterPro" id="IPR035570">
    <property type="entry name" value="UPF0234_N"/>
</dbReference>
<comment type="similarity">
    <text evidence="2 3">Belongs to the YajQ family.</text>
</comment>